<protein>
    <submittedName>
        <fullName evidence="10">Outer membrane efflux protein</fullName>
    </submittedName>
</protein>
<dbReference type="GO" id="GO:0015562">
    <property type="term" value="F:efflux transmembrane transporter activity"/>
    <property type="evidence" value="ECO:0007669"/>
    <property type="project" value="InterPro"/>
</dbReference>
<reference evidence="11" key="1">
    <citation type="submission" date="2017-06" db="EMBL/GenBank/DDBJ databases">
        <title>Genome analysis of Fimbriiglobus ruber SP5, the first member of the order Planctomycetales with confirmed chitinolytic capability.</title>
        <authorList>
            <person name="Ravin N.V."/>
            <person name="Rakitin A.L."/>
            <person name="Ivanova A.A."/>
            <person name="Beletsky A.V."/>
            <person name="Kulichevskaya I.S."/>
            <person name="Mardanov A.V."/>
            <person name="Dedysh S.N."/>
        </authorList>
    </citation>
    <scope>NUCLEOTIDE SEQUENCE [LARGE SCALE GENOMIC DNA]</scope>
    <source>
        <strain evidence="11">SP5</strain>
    </source>
</reference>
<dbReference type="GO" id="GO:1990281">
    <property type="term" value="C:efflux pump complex"/>
    <property type="evidence" value="ECO:0007669"/>
    <property type="project" value="TreeGrafter"/>
</dbReference>
<dbReference type="AlphaFoldDB" id="A0A225D5C5"/>
<dbReference type="Gene3D" id="1.20.1600.10">
    <property type="entry name" value="Outer membrane efflux proteins (OEP)"/>
    <property type="match status" value="1"/>
</dbReference>
<evidence type="ECO:0000256" key="1">
    <source>
        <dbReference type="ARBA" id="ARBA00004442"/>
    </source>
</evidence>
<feature type="signal peptide" evidence="9">
    <location>
        <begin position="1"/>
        <end position="22"/>
    </location>
</feature>
<dbReference type="PIRSF" id="PIRSF001892">
    <property type="entry name" value="CyaE"/>
    <property type="match status" value="1"/>
</dbReference>
<keyword evidence="7" id="KW-0998">Cell outer membrane</keyword>
<keyword evidence="11" id="KW-1185">Reference proteome</keyword>
<evidence type="ECO:0000256" key="9">
    <source>
        <dbReference type="SAM" id="SignalP"/>
    </source>
</evidence>
<evidence type="ECO:0000256" key="3">
    <source>
        <dbReference type="ARBA" id="ARBA00022448"/>
    </source>
</evidence>
<dbReference type="InterPro" id="IPR028351">
    <property type="entry name" value="CyaE"/>
</dbReference>
<evidence type="ECO:0000313" key="10">
    <source>
        <dbReference type="EMBL" id="OWK36682.1"/>
    </source>
</evidence>
<dbReference type="GO" id="GO:0015288">
    <property type="term" value="F:porin activity"/>
    <property type="evidence" value="ECO:0007669"/>
    <property type="project" value="TreeGrafter"/>
</dbReference>
<dbReference type="GO" id="GO:0009279">
    <property type="term" value="C:cell outer membrane"/>
    <property type="evidence" value="ECO:0007669"/>
    <property type="project" value="UniProtKB-SubCell"/>
</dbReference>
<evidence type="ECO:0000256" key="8">
    <source>
        <dbReference type="SAM" id="MobiDB-lite"/>
    </source>
</evidence>
<dbReference type="InterPro" id="IPR003423">
    <property type="entry name" value="OMP_efflux"/>
</dbReference>
<keyword evidence="4" id="KW-1134">Transmembrane beta strand</keyword>
<dbReference type="SUPFAM" id="SSF56954">
    <property type="entry name" value="Outer membrane efflux proteins (OEP)"/>
    <property type="match status" value="1"/>
</dbReference>
<keyword evidence="5" id="KW-0812">Transmembrane</keyword>
<keyword evidence="9" id="KW-0732">Signal</keyword>
<comment type="similarity">
    <text evidence="2">Belongs to the outer membrane factor (OMF) (TC 1.B.17) family.</text>
</comment>
<dbReference type="OrthoDB" id="243919at2"/>
<dbReference type="Proteomes" id="UP000214646">
    <property type="component" value="Unassembled WGS sequence"/>
</dbReference>
<feature type="region of interest" description="Disordered" evidence="8">
    <location>
        <begin position="516"/>
        <end position="536"/>
    </location>
</feature>
<evidence type="ECO:0000256" key="4">
    <source>
        <dbReference type="ARBA" id="ARBA00022452"/>
    </source>
</evidence>
<gene>
    <name evidence="10" type="ORF">FRUB_09245</name>
</gene>
<evidence type="ECO:0000256" key="6">
    <source>
        <dbReference type="ARBA" id="ARBA00023136"/>
    </source>
</evidence>
<comment type="subcellular location">
    <subcellularLocation>
        <location evidence="1">Cell outer membrane</location>
    </subcellularLocation>
</comment>
<evidence type="ECO:0000256" key="5">
    <source>
        <dbReference type="ARBA" id="ARBA00022692"/>
    </source>
</evidence>
<dbReference type="PANTHER" id="PTHR30026">
    <property type="entry name" value="OUTER MEMBRANE PROTEIN TOLC"/>
    <property type="match status" value="1"/>
</dbReference>
<name>A0A225D5C5_9BACT</name>
<dbReference type="PROSITE" id="PS51257">
    <property type="entry name" value="PROKAR_LIPOPROTEIN"/>
    <property type="match status" value="1"/>
</dbReference>
<evidence type="ECO:0000256" key="7">
    <source>
        <dbReference type="ARBA" id="ARBA00023237"/>
    </source>
</evidence>
<comment type="caution">
    <text evidence="10">The sequence shown here is derived from an EMBL/GenBank/DDBJ whole genome shotgun (WGS) entry which is preliminary data.</text>
</comment>
<keyword evidence="6" id="KW-0472">Membrane</keyword>
<evidence type="ECO:0000256" key="2">
    <source>
        <dbReference type="ARBA" id="ARBA00007613"/>
    </source>
</evidence>
<dbReference type="Pfam" id="PF02321">
    <property type="entry name" value="OEP"/>
    <property type="match status" value="2"/>
</dbReference>
<feature type="compositionally biased region" description="Pro residues" evidence="8">
    <location>
        <begin position="516"/>
        <end position="526"/>
    </location>
</feature>
<sequence length="536" mass="57386">MAFFRRRVALFRRAPIPLLAIAAGTAGCIHSSAPVDSAGLAQRVTAQTLQTPNAVAQPQIAPDRVPEVKPGAPAASPLPGEDPLTLDQAKELADRVNPQLNRTRETVSRAAADERVVFADFLPSVSLSHEFDAVTSSTGFVGVKDGRRFVQLPIRGYGPGTQDFQVLDLELRYTVFQFGKRLARHDQAVLRWEIARLQTERARQAVGFDVSARYAEALEAYATRAVAERTVERAAEILRDAANLEKSGVLTREDVLRAEVQVADARQSLTTAKSGVHIALAALNRAIGITIGFPTRVTEAALPIATPQAPAPEPRPFGLALEECLDFAVRSRPELAVVQKAIQASARGVDSARADYLPTIGTRATGSVVDGVDVQNSVVLNAGIYVKWDIYTGGKRAGVVAAAQSDVRAAVAEAQQICDTIAFEVHVAFSNIVDARDRIVQTRTATEQARETLRLVQARYNRGDAKPTDVVDAQTALTRAEQNANNARYAYLIALARMEFATGVPLSTLLSATPAPAPPAVLPKQPPAVEGKGPPG</sequence>
<proteinExistence type="inferred from homology"/>
<dbReference type="RefSeq" id="WP_088259657.1">
    <property type="nucleotide sequence ID" value="NZ_NIDE01000017.1"/>
</dbReference>
<organism evidence="10 11">
    <name type="scientific">Fimbriiglobus ruber</name>
    <dbReference type="NCBI Taxonomy" id="1908690"/>
    <lineage>
        <taxon>Bacteria</taxon>
        <taxon>Pseudomonadati</taxon>
        <taxon>Planctomycetota</taxon>
        <taxon>Planctomycetia</taxon>
        <taxon>Gemmatales</taxon>
        <taxon>Gemmataceae</taxon>
        <taxon>Fimbriiglobus</taxon>
    </lineage>
</organism>
<evidence type="ECO:0000313" key="11">
    <source>
        <dbReference type="Proteomes" id="UP000214646"/>
    </source>
</evidence>
<accession>A0A225D5C5</accession>
<dbReference type="PANTHER" id="PTHR30026:SF21">
    <property type="entry name" value="SLR1270 PROTEIN"/>
    <property type="match status" value="1"/>
</dbReference>
<keyword evidence="3" id="KW-0813">Transport</keyword>
<feature type="chain" id="PRO_5013257064" evidence="9">
    <location>
        <begin position="23"/>
        <end position="536"/>
    </location>
</feature>
<dbReference type="InterPro" id="IPR051906">
    <property type="entry name" value="TolC-like"/>
</dbReference>
<dbReference type="EMBL" id="NIDE01000017">
    <property type="protein sequence ID" value="OWK36682.1"/>
    <property type="molecule type" value="Genomic_DNA"/>
</dbReference>